<accession>A0A4C1U020</accession>
<evidence type="ECO:0000313" key="2">
    <source>
        <dbReference type="EMBL" id="GBP19665.1"/>
    </source>
</evidence>
<protein>
    <submittedName>
        <fullName evidence="2">Uncharacterized protein</fullName>
    </submittedName>
</protein>
<organism evidence="2 3">
    <name type="scientific">Eumeta variegata</name>
    <name type="common">Bagworm moth</name>
    <name type="synonym">Eumeta japonica</name>
    <dbReference type="NCBI Taxonomy" id="151549"/>
    <lineage>
        <taxon>Eukaryota</taxon>
        <taxon>Metazoa</taxon>
        <taxon>Ecdysozoa</taxon>
        <taxon>Arthropoda</taxon>
        <taxon>Hexapoda</taxon>
        <taxon>Insecta</taxon>
        <taxon>Pterygota</taxon>
        <taxon>Neoptera</taxon>
        <taxon>Endopterygota</taxon>
        <taxon>Lepidoptera</taxon>
        <taxon>Glossata</taxon>
        <taxon>Ditrysia</taxon>
        <taxon>Tineoidea</taxon>
        <taxon>Psychidae</taxon>
        <taxon>Oiketicinae</taxon>
        <taxon>Eumeta</taxon>
    </lineage>
</organism>
<dbReference type="AlphaFoldDB" id="A0A4C1U020"/>
<evidence type="ECO:0000256" key="1">
    <source>
        <dbReference type="SAM" id="MobiDB-lite"/>
    </source>
</evidence>
<sequence length="72" mass="8259">MVQRVDINDICETVVRTGMPQNTRDRLFIAEIDLRSRQDERQDRDNSAAAAPGTPSNTNESSLRFRPARRRS</sequence>
<feature type="region of interest" description="Disordered" evidence="1">
    <location>
        <begin position="35"/>
        <end position="72"/>
    </location>
</feature>
<dbReference type="Proteomes" id="UP000299102">
    <property type="component" value="Unassembled WGS sequence"/>
</dbReference>
<comment type="caution">
    <text evidence="2">The sequence shown here is derived from an EMBL/GenBank/DDBJ whole genome shotgun (WGS) entry which is preliminary data.</text>
</comment>
<feature type="compositionally biased region" description="Basic and acidic residues" evidence="1">
    <location>
        <begin position="35"/>
        <end position="46"/>
    </location>
</feature>
<dbReference type="EMBL" id="BGZK01000110">
    <property type="protein sequence ID" value="GBP19665.1"/>
    <property type="molecule type" value="Genomic_DNA"/>
</dbReference>
<proteinExistence type="predicted"/>
<keyword evidence="3" id="KW-1185">Reference proteome</keyword>
<name>A0A4C1U020_EUMVA</name>
<gene>
    <name evidence="2" type="ORF">EVAR_75637_1</name>
</gene>
<evidence type="ECO:0000313" key="3">
    <source>
        <dbReference type="Proteomes" id="UP000299102"/>
    </source>
</evidence>
<reference evidence="2 3" key="1">
    <citation type="journal article" date="2019" name="Commun. Biol.">
        <title>The bagworm genome reveals a unique fibroin gene that provides high tensile strength.</title>
        <authorList>
            <person name="Kono N."/>
            <person name="Nakamura H."/>
            <person name="Ohtoshi R."/>
            <person name="Tomita M."/>
            <person name="Numata K."/>
            <person name="Arakawa K."/>
        </authorList>
    </citation>
    <scope>NUCLEOTIDE SEQUENCE [LARGE SCALE GENOMIC DNA]</scope>
</reference>